<keyword evidence="3" id="KW-1185">Reference proteome</keyword>
<sequence length="212" mass="23793">MHGLNHSSAVCRGVRLDEDRRTIRIVSWSSKQTHYPSPVASVNSARPETAEPQRSLRIRGHDEPRARRGRRGSQSPHDPPTSWNLREISLQLMPPYFVPQNSTRRTNKRVVSELAPLMRDGQYHMSSIILGRLHGRQATQVGPCSTHLGIVRMPSNRRPREPTRPLCVAAARGEGIRRRNMGPVKFCCRKSLQRVKRSSATAAASGRSDRGA</sequence>
<proteinExistence type="predicted"/>
<feature type="compositionally biased region" description="Polar residues" evidence="1">
    <location>
        <begin position="34"/>
        <end position="46"/>
    </location>
</feature>
<comment type="caution">
    <text evidence="2">The sequence shown here is derived from an EMBL/GenBank/DDBJ whole genome shotgun (WGS) entry which is preliminary data.</text>
</comment>
<evidence type="ECO:0000313" key="3">
    <source>
        <dbReference type="Proteomes" id="UP001230504"/>
    </source>
</evidence>
<feature type="region of interest" description="Disordered" evidence="1">
    <location>
        <begin position="34"/>
        <end position="83"/>
    </location>
</feature>
<accession>A0AAD8PLX8</accession>
<feature type="compositionally biased region" description="Polar residues" evidence="1">
    <location>
        <begin position="72"/>
        <end position="83"/>
    </location>
</feature>
<dbReference type="RefSeq" id="XP_060407959.1">
    <property type="nucleotide sequence ID" value="XM_060559232.1"/>
</dbReference>
<dbReference type="GeneID" id="85443472"/>
<organism evidence="2 3">
    <name type="scientific">Colletotrichum navitas</name>
    <dbReference type="NCBI Taxonomy" id="681940"/>
    <lineage>
        <taxon>Eukaryota</taxon>
        <taxon>Fungi</taxon>
        <taxon>Dikarya</taxon>
        <taxon>Ascomycota</taxon>
        <taxon>Pezizomycotina</taxon>
        <taxon>Sordariomycetes</taxon>
        <taxon>Hypocreomycetidae</taxon>
        <taxon>Glomerellales</taxon>
        <taxon>Glomerellaceae</taxon>
        <taxon>Colletotrichum</taxon>
        <taxon>Colletotrichum graminicola species complex</taxon>
    </lineage>
</organism>
<dbReference type="Proteomes" id="UP001230504">
    <property type="component" value="Unassembled WGS sequence"/>
</dbReference>
<evidence type="ECO:0000313" key="2">
    <source>
        <dbReference type="EMBL" id="KAK1569754.1"/>
    </source>
</evidence>
<reference evidence="2" key="1">
    <citation type="submission" date="2021-06" db="EMBL/GenBank/DDBJ databases">
        <title>Comparative genomics, transcriptomics and evolutionary studies reveal genomic signatures of adaptation to plant cell wall in hemibiotrophic fungi.</title>
        <authorList>
            <consortium name="DOE Joint Genome Institute"/>
            <person name="Baroncelli R."/>
            <person name="Diaz J.F."/>
            <person name="Benocci T."/>
            <person name="Peng M."/>
            <person name="Battaglia E."/>
            <person name="Haridas S."/>
            <person name="Andreopoulos W."/>
            <person name="Labutti K."/>
            <person name="Pangilinan J."/>
            <person name="Floch G.L."/>
            <person name="Makela M.R."/>
            <person name="Henrissat B."/>
            <person name="Grigoriev I.V."/>
            <person name="Crouch J.A."/>
            <person name="De Vries R.P."/>
            <person name="Sukno S.A."/>
            <person name="Thon M.R."/>
        </authorList>
    </citation>
    <scope>NUCLEOTIDE SEQUENCE</scope>
    <source>
        <strain evidence="2">CBS 125086</strain>
    </source>
</reference>
<name>A0AAD8PLX8_9PEZI</name>
<evidence type="ECO:0000256" key="1">
    <source>
        <dbReference type="SAM" id="MobiDB-lite"/>
    </source>
</evidence>
<protein>
    <submittedName>
        <fullName evidence="2">Uncharacterized protein</fullName>
    </submittedName>
</protein>
<dbReference type="EMBL" id="JAHLJV010000124">
    <property type="protein sequence ID" value="KAK1569754.1"/>
    <property type="molecule type" value="Genomic_DNA"/>
</dbReference>
<gene>
    <name evidence="2" type="ORF">LY79DRAFT_571347</name>
</gene>
<dbReference type="AlphaFoldDB" id="A0AAD8PLX8"/>